<dbReference type="AlphaFoldDB" id="A0A7C9V792"/>
<comment type="caution">
    <text evidence="1">The sequence shown here is derived from an EMBL/GenBank/DDBJ whole genome shotgun (WGS) entry which is preliminary data.</text>
</comment>
<reference evidence="1 2" key="1">
    <citation type="submission" date="2020-02" db="EMBL/GenBank/DDBJ databases">
        <title>Genome sequence of the type strain CGMCC 1.15528 of Mesorhizobium zhangyense.</title>
        <authorList>
            <person name="Gao J."/>
            <person name="Sun J."/>
        </authorList>
    </citation>
    <scope>NUCLEOTIDE SEQUENCE [LARGE SCALE GENOMIC DNA]</scope>
    <source>
        <strain evidence="1 2">CGMCC 1.15528</strain>
    </source>
</reference>
<protein>
    <submittedName>
        <fullName evidence="1">Uncharacterized protein</fullName>
    </submittedName>
</protein>
<dbReference type="Proteomes" id="UP000481252">
    <property type="component" value="Unassembled WGS sequence"/>
</dbReference>
<organism evidence="1 2">
    <name type="scientific">Mesorhizobium zhangyense</name>
    <dbReference type="NCBI Taxonomy" id="1776730"/>
    <lineage>
        <taxon>Bacteria</taxon>
        <taxon>Pseudomonadati</taxon>
        <taxon>Pseudomonadota</taxon>
        <taxon>Alphaproteobacteria</taxon>
        <taxon>Hyphomicrobiales</taxon>
        <taxon>Phyllobacteriaceae</taxon>
        <taxon>Mesorhizobium</taxon>
    </lineage>
</organism>
<evidence type="ECO:0000313" key="2">
    <source>
        <dbReference type="Proteomes" id="UP000481252"/>
    </source>
</evidence>
<sequence>MANRITYDARPDLPDIRMSNGLTSVFIDVLALAASSLASTARECQIAAWIASKDQGVYGPGTVGFDIADIPWEAENFTDDQAFLIRSIAAAKSKVDWDRLGYEPNEAWLMPCLDEFRVLLAEFRPDDISASASIIGLAPSSQFEFERCSVHGIVQHAFGCPLCNAQ</sequence>
<dbReference type="RefSeq" id="WP_165118961.1">
    <property type="nucleotide sequence ID" value="NZ_JAAKZG010000006.1"/>
</dbReference>
<accession>A0A7C9V792</accession>
<proteinExistence type="predicted"/>
<evidence type="ECO:0000313" key="1">
    <source>
        <dbReference type="EMBL" id="NGN42585.1"/>
    </source>
</evidence>
<gene>
    <name evidence="1" type="ORF">G6N74_16070</name>
</gene>
<keyword evidence="2" id="KW-1185">Reference proteome</keyword>
<dbReference type="EMBL" id="JAAKZG010000006">
    <property type="protein sequence ID" value="NGN42585.1"/>
    <property type="molecule type" value="Genomic_DNA"/>
</dbReference>
<name>A0A7C9V792_9HYPH</name>